<accession>A0A7J8H1L2</accession>
<feature type="region of interest" description="Disordered" evidence="1">
    <location>
        <begin position="1"/>
        <end position="22"/>
    </location>
</feature>
<organism evidence="2 3">
    <name type="scientific">Rousettus aegyptiacus</name>
    <name type="common">Egyptian fruit bat</name>
    <name type="synonym">Pteropus aegyptiacus</name>
    <dbReference type="NCBI Taxonomy" id="9407"/>
    <lineage>
        <taxon>Eukaryota</taxon>
        <taxon>Metazoa</taxon>
        <taxon>Chordata</taxon>
        <taxon>Craniata</taxon>
        <taxon>Vertebrata</taxon>
        <taxon>Euteleostomi</taxon>
        <taxon>Mammalia</taxon>
        <taxon>Eutheria</taxon>
        <taxon>Laurasiatheria</taxon>
        <taxon>Chiroptera</taxon>
        <taxon>Yinpterochiroptera</taxon>
        <taxon>Pteropodoidea</taxon>
        <taxon>Pteropodidae</taxon>
        <taxon>Rousettinae</taxon>
        <taxon>Rousettus</taxon>
    </lineage>
</organism>
<dbReference type="Proteomes" id="UP000593571">
    <property type="component" value="Unassembled WGS sequence"/>
</dbReference>
<reference evidence="2 3" key="1">
    <citation type="journal article" date="2020" name="Nature">
        <title>Six reference-quality genomes reveal evolution of bat adaptations.</title>
        <authorList>
            <person name="Jebb D."/>
            <person name="Huang Z."/>
            <person name="Pippel M."/>
            <person name="Hughes G.M."/>
            <person name="Lavrichenko K."/>
            <person name="Devanna P."/>
            <person name="Winkler S."/>
            <person name="Jermiin L.S."/>
            <person name="Skirmuntt E.C."/>
            <person name="Katzourakis A."/>
            <person name="Burkitt-Gray L."/>
            <person name="Ray D.A."/>
            <person name="Sullivan K.A.M."/>
            <person name="Roscito J.G."/>
            <person name="Kirilenko B.M."/>
            <person name="Davalos L.M."/>
            <person name="Corthals A.P."/>
            <person name="Power M.L."/>
            <person name="Jones G."/>
            <person name="Ransome R.D."/>
            <person name="Dechmann D.K.N."/>
            <person name="Locatelli A.G."/>
            <person name="Puechmaille S.J."/>
            <person name="Fedrigo O."/>
            <person name="Jarvis E.D."/>
            <person name="Hiller M."/>
            <person name="Vernes S.C."/>
            <person name="Myers E.W."/>
            <person name="Teeling E.C."/>
        </authorList>
    </citation>
    <scope>NUCLEOTIDE SEQUENCE [LARGE SCALE GENOMIC DNA]</scope>
    <source>
        <strain evidence="2">MRouAeg1</strain>
        <tissue evidence="2">Muscle</tissue>
    </source>
</reference>
<dbReference type="AlphaFoldDB" id="A0A7J8H1L2"/>
<feature type="region of interest" description="Disordered" evidence="1">
    <location>
        <begin position="66"/>
        <end position="104"/>
    </location>
</feature>
<sequence>MERSTCQRPPRCPQDPLAEQGPCGRWRWLWPWTRARAGVPPAPRSPIGDSWIRPCPFGETHRHYCVSQQLPGTDHTGGTPSHRTPPTPARSRREGPGPEGHADAEWSKLRGTTARVRLPHVHTRVHTRTQTHACIFHGPLDPAWPPPSPPPTQPLPFP</sequence>
<evidence type="ECO:0000313" key="2">
    <source>
        <dbReference type="EMBL" id="KAF6465719.1"/>
    </source>
</evidence>
<feature type="compositionally biased region" description="Polar residues" evidence="1">
    <location>
        <begin position="66"/>
        <end position="82"/>
    </location>
</feature>
<feature type="compositionally biased region" description="Basic and acidic residues" evidence="1">
    <location>
        <begin position="91"/>
        <end position="104"/>
    </location>
</feature>
<comment type="caution">
    <text evidence="2">The sequence shown here is derived from an EMBL/GenBank/DDBJ whole genome shotgun (WGS) entry which is preliminary data.</text>
</comment>
<evidence type="ECO:0000313" key="3">
    <source>
        <dbReference type="Proteomes" id="UP000593571"/>
    </source>
</evidence>
<evidence type="ECO:0000256" key="1">
    <source>
        <dbReference type="SAM" id="MobiDB-lite"/>
    </source>
</evidence>
<protein>
    <submittedName>
        <fullName evidence="2">Uncharacterized protein</fullName>
    </submittedName>
</protein>
<proteinExistence type="predicted"/>
<feature type="compositionally biased region" description="Pro residues" evidence="1">
    <location>
        <begin position="142"/>
        <end position="158"/>
    </location>
</feature>
<gene>
    <name evidence="2" type="ORF">HJG63_011142</name>
</gene>
<keyword evidence="3" id="KW-1185">Reference proteome</keyword>
<feature type="region of interest" description="Disordered" evidence="1">
    <location>
        <begin position="138"/>
        <end position="158"/>
    </location>
</feature>
<name>A0A7J8H1L2_ROUAE</name>
<dbReference type="EMBL" id="JACASE010000005">
    <property type="protein sequence ID" value="KAF6465719.1"/>
    <property type="molecule type" value="Genomic_DNA"/>
</dbReference>